<evidence type="ECO:0000313" key="2">
    <source>
        <dbReference type="EMBL" id="KAI5957827.1"/>
    </source>
</evidence>
<keyword evidence="1" id="KW-0732">Signal</keyword>
<dbReference type="EMBL" id="JAIHNG010000120">
    <property type="protein sequence ID" value="KAI5957827.1"/>
    <property type="molecule type" value="Genomic_DNA"/>
</dbReference>
<gene>
    <name evidence="2" type="ORF">KGF57_003094</name>
</gene>
<protein>
    <submittedName>
        <fullName evidence="2">Uncharacterized protein</fullName>
    </submittedName>
</protein>
<comment type="caution">
    <text evidence="2">The sequence shown here is derived from an EMBL/GenBank/DDBJ whole genome shotgun (WGS) entry which is preliminary data.</text>
</comment>
<name>A0AAD5BE49_9ASCO</name>
<accession>A0AAD5BE49</accession>
<feature type="signal peptide" evidence="1">
    <location>
        <begin position="1"/>
        <end position="23"/>
    </location>
</feature>
<sequence length="178" mass="20164">MINFCCFTVYILLLSCFAASVIAVDGFVSRIGFLNSSTLDFDIDNFNVLNQTEYELLQRRVDECNAELGFNYTSAVNEGGWDLYRITGDVDPDDDMDAMMEKCVNSDWRFQFIMTSRIGPEPPGLDDLFETVLGPFDYNNQRPGRLGDYESSNSTSSDNAIVKRLQHQCMVYFSGSNQ</sequence>
<proteinExistence type="predicted"/>
<dbReference type="Proteomes" id="UP001204833">
    <property type="component" value="Unassembled WGS sequence"/>
</dbReference>
<reference evidence="2 3" key="1">
    <citation type="journal article" date="2022" name="DNA Res.">
        <title>Genome analysis of five recently described species of the CUG-Ser clade uncovers Candida theae as a new hybrid lineage with pathogenic potential in the Candida parapsilosis species complex.</title>
        <authorList>
            <person name="Mixao V."/>
            <person name="Del Olmo V."/>
            <person name="Hegedusova E."/>
            <person name="Saus E."/>
            <person name="Pryszcz L."/>
            <person name="Cillingova A."/>
            <person name="Nosek J."/>
            <person name="Gabaldon T."/>
        </authorList>
    </citation>
    <scope>NUCLEOTIDE SEQUENCE [LARGE SCALE GENOMIC DNA]</scope>
    <source>
        <strain evidence="2 3">CBS 12239</strain>
    </source>
</reference>
<evidence type="ECO:0000256" key="1">
    <source>
        <dbReference type="SAM" id="SignalP"/>
    </source>
</evidence>
<organism evidence="2 3">
    <name type="scientific">Candida theae</name>
    <dbReference type="NCBI Taxonomy" id="1198502"/>
    <lineage>
        <taxon>Eukaryota</taxon>
        <taxon>Fungi</taxon>
        <taxon>Dikarya</taxon>
        <taxon>Ascomycota</taxon>
        <taxon>Saccharomycotina</taxon>
        <taxon>Pichiomycetes</taxon>
        <taxon>Debaryomycetaceae</taxon>
        <taxon>Candida/Lodderomyces clade</taxon>
        <taxon>Candida</taxon>
    </lineage>
</organism>
<evidence type="ECO:0000313" key="3">
    <source>
        <dbReference type="Proteomes" id="UP001204833"/>
    </source>
</evidence>
<feature type="chain" id="PRO_5042232974" evidence="1">
    <location>
        <begin position="24"/>
        <end position="178"/>
    </location>
</feature>
<dbReference type="GeneID" id="76151153"/>
<dbReference type="AlphaFoldDB" id="A0AAD5BE49"/>
<keyword evidence="3" id="KW-1185">Reference proteome</keyword>
<dbReference type="RefSeq" id="XP_051608530.1">
    <property type="nucleotide sequence ID" value="XM_051752477.1"/>
</dbReference>